<comment type="caution">
    <text evidence="3">The sequence shown here is derived from an EMBL/GenBank/DDBJ whole genome shotgun (WGS) entry which is preliminary data.</text>
</comment>
<reference evidence="3 4" key="1">
    <citation type="submission" date="2019-03" db="EMBL/GenBank/DDBJ databases">
        <title>Genomic Encyclopedia of Type Strains, Phase IV (KMG-IV): sequencing the most valuable type-strain genomes for metagenomic binning, comparative biology and taxonomic classification.</title>
        <authorList>
            <person name="Goeker M."/>
        </authorList>
    </citation>
    <scope>NUCLEOTIDE SEQUENCE [LARGE SCALE GENOMIC DNA]</scope>
    <source>
        <strain evidence="3 4">DSM 2781</strain>
    </source>
</reference>
<evidence type="ECO:0000256" key="2">
    <source>
        <dbReference type="SAM" id="SignalP"/>
    </source>
</evidence>
<keyword evidence="1" id="KW-0812">Transmembrane</keyword>
<feature type="chain" id="PRO_5021032322" description="Secreted protein" evidence="2">
    <location>
        <begin position="23"/>
        <end position="96"/>
    </location>
</feature>
<feature type="transmembrane region" description="Helical" evidence="1">
    <location>
        <begin position="69"/>
        <end position="89"/>
    </location>
</feature>
<protein>
    <recommendedName>
        <fullName evidence="5">Secreted protein</fullName>
    </recommendedName>
</protein>
<keyword evidence="1" id="KW-0472">Membrane</keyword>
<evidence type="ECO:0000256" key="1">
    <source>
        <dbReference type="SAM" id="Phobius"/>
    </source>
</evidence>
<organism evidence="3 4">
    <name type="scientific">Rhodovulum adriaticum</name>
    <name type="common">Rhodopseudomonas adriatica</name>
    <dbReference type="NCBI Taxonomy" id="35804"/>
    <lineage>
        <taxon>Bacteria</taxon>
        <taxon>Pseudomonadati</taxon>
        <taxon>Pseudomonadota</taxon>
        <taxon>Alphaproteobacteria</taxon>
        <taxon>Rhodobacterales</taxon>
        <taxon>Paracoccaceae</taxon>
        <taxon>Rhodovulum</taxon>
    </lineage>
</organism>
<keyword evidence="4" id="KW-1185">Reference proteome</keyword>
<feature type="signal peptide" evidence="2">
    <location>
        <begin position="1"/>
        <end position="22"/>
    </location>
</feature>
<dbReference type="RefSeq" id="WP_132598415.1">
    <property type="nucleotide sequence ID" value="NZ_NRRP01000001.1"/>
</dbReference>
<evidence type="ECO:0000313" key="3">
    <source>
        <dbReference type="EMBL" id="TCP27217.1"/>
    </source>
</evidence>
<dbReference type="AlphaFoldDB" id="A0A4R2NYM8"/>
<accession>A0A4R2NYM8</accession>
<keyword evidence="2" id="KW-0732">Signal</keyword>
<keyword evidence="1" id="KW-1133">Transmembrane helix</keyword>
<evidence type="ECO:0008006" key="5">
    <source>
        <dbReference type="Google" id="ProtNLM"/>
    </source>
</evidence>
<name>A0A4R2NYM8_RHOAD</name>
<gene>
    <name evidence="3" type="ORF">EV656_101120</name>
</gene>
<proteinExistence type="predicted"/>
<dbReference type="EMBL" id="SLXL01000001">
    <property type="protein sequence ID" value="TCP27217.1"/>
    <property type="molecule type" value="Genomic_DNA"/>
</dbReference>
<sequence>MKAITSSLFAASLICAPLAAQAETPMEMAQRLDACNGNQVNSARMTDKGLAVTCGSMSVSTQSAPDNGLLMPVIGLAGLAFVFGAMAGGSSASDTQ</sequence>
<evidence type="ECO:0000313" key="4">
    <source>
        <dbReference type="Proteomes" id="UP000295733"/>
    </source>
</evidence>
<dbReference type="Proteomes" id="UP000295733">
    <property type="component" value="Unassembled WGS sequence"/>
</dbReference>